<comment type="caution">
    <text evidence="1">The sequence shown here is derived from an EMBL/GenBank/DDBJ whole genome shotgun (WGS) entry which is preliminary data.</text>
</comment>
<dbReference type="InterPro" id="IPR009057">
    <property type="entry name" value="Homeodomain-like_sf"/>
</dbReference>
<dbReference type="HOGENOM" id="CLU_069356_19_2_11"/>
<dbReference type="STRING" id="679197.HMPREF9336_02951"/>
<dbReference type="SUPFAM" id="SSF46689">
    <property type="entry name" value="Homeodomain-like"/>
    <property type="match status" value="1"/>
</dbReference>
<organism evidence="1 2">
    <name type="scientific">Segniliparus rugosus (strain ATCC BAA-974 / DSM 45345 / CCUG 50838 / CIP 108380 / JCM 13579 / CDC 945)</name>
    <dbReference type="NCBI Taxonomy" id="679197"/>
    <lineage>
        <taxon>Bacteria</taxon>
        <taxon>Bacillati</taxon>
        <taxon>Actinomycetota</taxon>
        <taxon>Actinomycetes</taxon>
        <taxon>Mycobacteriales</taxon>
        <taxon>Segniliparaceae</taxon>
        <taxon>Segniliparus</taxon>
    </lineage>
</organism>
<evidence type="ECO:0000313" key="1">
    <source>
        <dbReference type="EMBL" id="EFV12196.2"/>
    </source>
</evidence>
<dbReference type="Gene3D" id="1.10.357.10">
    <property type="entry name" value="Tetracycline Repressor, domain 2"/>
    <property type="match status" value="1"/>
</dbReference>
<accession>E5XTX9</accession>
<evidence type="ECO:0000313" key="2">
    <source>
        <dbReference type="Proteomes" id="UP000004816"/>
    </source>
</evidence>
<keyword evidence="2" id="KW-1185">Reference proteome</keyword>
<dbReference type="AlphaFoldDB" id="E5XTX9"/>
<reference evidence="1 2" key="1">
    <citation type="journal article" date="2011" name="Stand. Genomic Sci.">
        <title>High quality draft genome sequence of Segniliparus rugosus CDC 945(T)= (ATCC BAA-974(T)).</title>
        <authorList>
            <person name="Earl A.M."/>
            <person name="Desjardins C.A."/>
            <person name="Fitzgerald M.G."/>
            <person name="Arachchi H.M."/>
            <person name="Zeng Q."/>
            <person name="Mehta T."/>
            <person name="Griggs A."/>
            <person name="Birren B.W."/>
            <person name="Toney N.C."/>
            <person name="Carr J."/>
            <person name="Posey J."/>
            <person name="Butler W.R."/>
        </authorList>
    </citation>
    <scope>NUCLEOTIDE SEQUENCE [LARGE SCALE GENOMIC DNA]</scope>
    <source>
        <strain evidence="2">ATCC BAA-974 / DSM 45345 / CCUG 50838 / CIP 108380 / JCM 13579 / CDC 945</strain>
    </source>
</reference>
<protein>
    <submittedName>
        <fullName evidence="1">Uncharacterized protein</fullName>
    </submittedName>
</protein>
<dbReference type="eggNOG" id="COG1309">
    <property type="taxonomic scope" value="Bacteria"/>
</dbReference>
<dbReference type="Proteomes" id="UP000004816">
    <property type="component" value="Unassembled WGS sequence"/>
</dbReference>
<name>E5XTX9_SEGRC</name>
<proteinExistence type="predicted"/>
<gene>
    <name evidence="1" type="ORF">HMPREF9336_02951</name>
</gene>
<sequence length="194" mass="20756">MIDAAEAIVAERGLGAMSLREVQAASGQLNKNAAQYHFGNRDGLIASVVEARMGPINERRWRMIEALDPAGASPRQWLEALVLPLAHAVRDNPDSRYARFLAQAFLDPQLGSMISGHIRAGSYRAAQDGLAASSGLAQQQAARRAFFMLSMVVVSLAGWEARRDAFGSADEFIADLVGTALAAFAAPVMEGKKS</sequence>
<dbReference type="EMBL" id="ACZI02000001">
    <property type="protein sequence ID" value="EFV12196.2"/>
    <property type="molecule type" value="Genomic_DNA"/>
</dbReference>